<dbReference type="InterPro" id="IPR050109">
    <property type="entry name" value="HTH-type_TetR-like_transc_reg"/>
</dbReference>
<dbReference type="EMBL" id="SISG01000001">
    <property type="protein sequence ID" value="TBN57062.1"/>
    <property type="molecule type" value="Genomic_DNA"/>
</dbReference>
<dbReference type="InterPro" id="IPR001647">
    <property type="entry name" value="HTH_TetR"/>
</dbReference>
<dbReference type="PROSITE" id="PS50977">
    <property type="entry name" value="HTH_TETR_2"/>
    <property type="match status" value="1"/>
</dbReference>
<accession>A0A4Q9GQB5</accession>
<name>A0A4Q9GQB5_9MICO</name>
<keyword evidence="2 4" id="KW-0238">DNA-binding</keyword>
<dbReference type="SUPFAM" id="SSF46689">
    <property type="entry name" value="Homeodomain-like"/>
    <property type="match status" value="1"/>
</dbReference>
<dbReference type="PRINTS" id="PR00455">
    <property type="entry name" value="HTHTETR"/>
</dbReference>
<evidence type="ECO:0000256" key="3">
    <source>
        <dbReference type="ARBA" id="ARBA00023163"/>
    </source>
</evidence>
<dbReference type="Pfam" id="PF00440">
    <property type="entry name" value="TetR_N"/>
    <property type="match status" value="1"/>
</dbReference>
<dbReference type="RefSeq" id="WP_130981173.1">
    <property type="nucleotide sequence ID" value="NZ_SISG01000001.1"/>
</dbReference>
<protein>
    <submittedName>
        <fullName evidence="6">TetR family transcriptional regulator</fullName>
    </submittedName>
</protein>
<gene>
    <name evidence="6" type="ORF">EYE40_06415</name>
</gene>
<evidence type="ECO:0000259" key="5">
    <source>
        <dbReference type="PROSITE" id="PS50977"/>
    </source>
</evidence>
<evidence type="ECO:0000313" key="6">
    <source>
        <dbReference type="EMBL" id="TBN57062.1"/>
    </source>
</evidence>
<dbReference type="AlphaFoldDB" id="A0A4Q9GQB5"/>
<proteinExistence type="predicted"/>
<dbReference type="PANTHER" id="PTHR30055:SF238">
    <property type="entry name" value="MYCOFACTOCIN BIOSYNTHESIS TRANSCRIPTIONAL REGULATOR MFTR-RELATED"/>
    <property type="match status" value="1"/>
</dbReference>
<organism evidence="6 7">
    <name type="scientific">Glaciihabitans arcticus</name>
    <dbReference type="NCBI Taxonomy" id="2668039"/>
    <lineage>
        <taxon>Bacteria</taxon>
        <taxon>Bacillati</taxon>
        <taxon>Actinomycetota</taxon>
        <taxon>Actinomycetes</taxon>
        <taxon>Micrococcales</taxon>
        <taxon>Microbacteriaceae</taxon>
        <taxon>Glaciihabitans</taxon>
    </lineage>
</organism>
<dbReference type="Pfam" id="PF17754">
    <property type="entry name" value="TetR_C_14"/>
    <property type="match status" value="1"/>
</dbReference>
<evidence type="ECO:0000256" key="4">
    <source>
        <dbReference type="PROSITE-ProRule" id="PRU00335"/>
    </source>
</evidence>
<feature type="DNA-binding region" description="H-T-H motif" evidence="4">
    <location>
        <begin position="19"/>
        <end position="38"/>
    </location>
</feature>
<evidence type="ECO:0000256" key="2">
    <source>
        <dbReference type="ARBA" id="ARBA00023125"/>
    </source>
</evidence>
<dbReference type="Gene3D" id="1.10.357.10">
    <property type="entry name" value="Tetracycline Repressor, domain 2"/>
    <property type="match status" value="1"/>
</dbReference>
<dbReference type="Gene3D" id="1.10.10.60">
    <property type="entry name" value="Homeodomain-like"/>
    <property type="match status" value="1"/>
</dbReference>
<reference evidence="7" key="1">
    <citation type="submission" date="2019-02" db="EMBL/GenBank/DDBJ databases">
        <title>Glaciihabitans arcticus sp. nov., a psychrotolerant bacterium isolated from polar soil.</title>
        <authorList>
            <person name="Dahal R.H."/>
        </authorList>
    </citation>
    <scope>NUCLEOTIDE SEQUENCE [LARGE SCALE GENOMIC DNA]</scope>
    <source>
        <strain evidence="7">RP-3-7</strain>
    </source>
</reference>
<dbReference type="InterPro" id="IPR009057">
    <property type="entry name" value="Homeodomain-like_sf"/>
</dbReference>
<sequence>MLQEAAFELFLENSYAGTTVDQIAQRAGVSRNTFFNYFPSKSDVFWVDLDESLGLLMESLRASSTDTPVMSAIRDALLAVASDFGPNRVPWALTQYSMIGSVHELQASAMSRLSAQAHVLGSFVADRLPAGARGLGRAASFAAFGAAVAAAQDWANAGTTRGEFGPYLDAAVTPVCRGFQGAIDAL</sequence>
<comment type="caution">
    <text evidence="6">The sequence shown here is derived from an EMBL/GenBank/DDBJ whole genome shotgun (WGS) entry which is preliminary data.</text>
</comment>
<evidence type="ECO:0000256" key="1">
    <source>
        <dbReference type="ARBA" id="ARBA00023015"/>
    </source>
</evidence>
<dbReference type="Proteomes" id="UP000294194">
    <property type="component" value="Unassembled WGS sequence"/>
</dbReference>
<dbReference type="InterPro" id="IPR041347">
    <property type="entry name" value="MftR_C"/>
</dbReference>
<keyword evidence="7" id="KW-1185">Reference proteome</keyword>
<evidence type="ECO:0000313" key="7">
    <source>
        <dbReference type="Proteomes" id="UP000294194"/>
    </source>
</evidence>
<feature type="domain" description="HTH tetR-type" evidence="5">
    <location>
        <begin position="1"/>
        <end position="56"/>
    </location>
</feature>
<keyword evidence="3" id="KW-0804">Transcription</keyword>
<dbReference type="GO" id="GO:0003700">
    <property type="term" value="F:DNA-binding transcription factor activity"/>
    <property type="evidence" value="ECO:0007669"/>
    <property type="project" value="TreeGrafter"/>
</dbReference>
<dbReference type="GO" id="GO:0000976">
    <property type="term" value="F:transcription cis-regulatory region binding"/>
    <property type="evidence" value="ECO:0007669"/>
    <property type="project" value="TreeGrafter"/>
</dbReference>
<keyword evidence="1" id="KW-0805">Transcription regulation</keyword>
<dbReference type="PANTHER" id="PTHR30055">
    <property type="entry name" value="HTH-TYPE TRANSCRIPTIONAL REGULATOR RUTR"/>
    <property type="match status" value="1"/>
</dbReference>